<keyword evidence="2" id="KW-1185">Reference proteome</keyword>
<evidence type="ECO:0000313" key="1">
    <source>
        <dbReference type="EMBL" id="AGO48594.1"/>
    </source>
</evidence>
<name>R9ZZ26_9CAUD</name>
<protein>
    <submittedName>
        <fullName evidence="1">Uncharacterized protein</fullName>
    </submittedName>
</protein>
<sequence>MKKDLKLKKGELSDKEALANLSESTRKTIIANKAKISNSSSNPKLKRKYNREDKTVLYNFVEGYNLLQHLIVVKPFICKLYNIKHYSELEALLYLFPIQFFTLDDFRQLGLKQHNLHIKTMEDLGYIELCVKKVDSAGNIYKLTERSLNAVMDFYKYLSGEKTITIKSDLNPFRSSKVSRIDRIREKLMLKLKTESKRSPDKFREKLY</sequence>
<dbReference type="GeneID" id="16797193"/>
<reference evidence="2" key="2">
    <citation type="submission" date="2013-03" db="EMBL/GenBank/DDBJ databases">
        <title>The Cellulophaga phages: a novel, diverse, and globally ubiquitous model system.</title>
        <authorList>
            <person name="Holmfeldt K."/>
            <person name="Solonenko N."/>
            <person name="Shah M."/>
            <person name="Corrier K."/>
            <person name="Riemann L."/>
            <person name="VerBerkmoes N.C."/>
            <person name="Sullivan M.B."/>
        </authorList>
    </citation>
    <scope>NUCLEOTIDE SEQUENCE [LARGE SCALE GENOMIC DNA]</scope>
</reference>
<evidence type="ECO:0000313" key="2">
    <source>
        <dbReference type="Proteomes" id="UP000014728"/>
    </source>
</evidence>
<dbReference type="EMBL" id="KC821620">
    <property type="protein sequence ID" value="AGO48594.1"/>
    <property type="molecule type" value="Genomic_DNA"/>
</dbReference>
<dbReference type="RefSeq" id="YP_008241275.1">
    <property type="nucleotide sequence ID" value="NC_021794.1"/>
</dbReference>
<dbReference type="KEGG" id="vg:16797193"/>
<dbReference type="OrthoDB" id="9109at10239"/>
<accession>R9ZZ26</accession>
<reference evidence="1 2" key="1">
    <citation type="journal article" date="2013" name="Proc. Natl. Acad. Sci. U.S.A.">
        <title>Twelve previously unknown phage genera are ubiquitous in global oceans.</title>
        <authorList>
            <person name="Holmfeldt K."/>
            <person name="Solonenko N."/>
            <person name="Shah M."/>
            <person name="Corrier K."/>
            <person name="Riemann L."/>
            <person name="Verberkmoes N.C."/>
            <person name="Sullivan M.B."/>
        </authorList>
    </citation>
    <scope>NUCLEOTIDE SEQUENCE [LARGE SCALE GENOMIC DNA]</scope>
    <source>
        <strain evidence="1">Phi18:3</strain>
    </source>
</reference>
<gene>
    <name evidence="1" type="ORF">Phi18:3_gp082</name>
</gene>
<organism evidence="1 2">
    <name type="scientific">Cellulophaga phage phi18:3</name>
    <dbReference type="NCBI Taxonomy" id="1327983"/>
    <lineage>
        <taxon>Viruses</taxon>
        <taxon>Duplodnaviria</taxon>
        <taxon>Heunggongvirae</taxon>
        <taxon>Uroviricota</taxon>
        <taxon>Caudoviricetes</taxon>
        <taxon>Pachyviridae</taxon>
        <taxon>Baltivirus</taxon>
        <taxon>Baltivirus phi18tres</taxon>
    </lineage>
</organism>
<proteinExistence type="predicted"/>
<dbReference type="Proteomes" id="UP000014728">
    <property type="component" value="Segment"/>
</dbReference>